<dbReference type="InterPro" id="IPR036594">
    <property type="entry name" value="Meth_synthase_dom"/>
</dbReference>
<evidence type="ECO:0000259" key="1">
    <source>
        <dbReference type="PROSITE" id="PS50937"/>
    </source>
</evidence>
<evidence type="ECO:0000259" key="2">
    <source>
        <dbReference type="PROSITE" id="PS51332"/>
    </source>
</evidence>
<dbReference type="SMART" id="SM00422">
    <property type="entry name" value="HTH_MERR"/>
    <property type="match status" value="1"/>
</dbReference>
<dbReference type="GO" id="GO:0046872">
    <property type="term" value="F:metal ion binding"/>
    <property type="evidence" value="ECO:0007669"/>
    <property type="project" value="InterPro"/>
</dbReference>
<dbReference type="PROSITE" id="PS50937">
    <property type="entry name" value="HTH_MERR_2"/>
    <property type="match status" value="1"/>
</dbReference>
<dbReference type="CDD" id="cd01104">
    <property type="entry name" value="HTH_MlrA-CarA"/>
    <property type="match status" value="1"/>
</dbReference>
<dbReference type="Gene3D" id="1.10.1660.10">
    <property type="match status" value="1"/>
</dbReference>
<evidence type="ECO:0000313" key="3">
    <source>
        <dbReference type="EMBL" id="MBH9577138.1"/>
    </source>
</evidence>
<organism evidence="3 4">
    <name type="scientific">Inhella proteolytica</name>
    <dbReference type="NCBI Taxonomy" id="2795029"/>
    <lineage>
        <taxon>Bacteria</taxon>
        <taxon>Pseudomonadati</taxon>
        <taxon>Pseudomonadota</taxon>
        <taxon>Betaproteobacteria</taxon>
        <taxon>Burkholderiales</taxon>
        <taxon>Sphaerotilaceae</taxon>
        <taxon>Inhella</taxon>
    </lineage>
</organism>
<sequence length="319" mass="35272">MDPVEVSPQLGIAAVERDTGLSKDLLRVWERRYGFPTPRRDAQGERLYPLEQVQRLRQIKRLIDAGHRPHQVVSLEAPELQARLQALQERPATTPLTAAAPEGAELDRLLAPLFQHQPHELLDALQAELLRLGLERFIVELLAPLIERVGQLWADGRVQIHEEHLFSEVVQQQLRRALAQLGPALGARPRVLLSTLPGEEHGLGLLMVHCLLAAAGCECRSLGLQTPLPELAQACARHEADVLALSFSSYASPALVEEGLQTLHASLAEPCELWAGGRAAGLRRPFAQRLQRLRVLAELPELGRAVQAWRNHEGPATKA</sequence>
<dbReference type="InterPro" id="IPR009061">
    <property type="entry name" value="DNA-bd_dom_put_sf"/>
</dbReference>
<dbReference type="InterPro" id="IPR006158">
    <property type="entry name" value="Cobalamin-bd"/>
</dbReference>
<reference evidence="3" key="1">
    <citation type="submission" date="2020-12" db="EMBL/GenBank/DDBJ databases">
        <title>The genome sequence of Inhella sp. 1Y17.</title>
        <authorList>
            <person name="Liu Y."/>
        </authorList>
    </citation>
    <scope>NUCLEOTIDE SEQUENCE</scope>
    <source>
        <strain evidence="3">1Y17</strain>
    </source>
</reference>
<dbReference type="InterPro" id="IPR000551">
    <property type="entry name" value="MerR-type_HTH_dom"/>
</dbReference>
<keyword evidence="4" id="KW-1185">Reference proteome</keyword>
<dbReference type="AlphaFoldDB" id="A0A931J3M4"/>
<dbReference type="GO" id="GO:0031419">
    <property type="term" value="F:cobalamin binding"/>
    <property type="evidence" value="ECO:0007669"/>
    <property type="project" value="InterPro"/>
</dbReference>
<protein>
    <submittedName>
        <fullName evidence="3">MerR family transcriptional regulator</fullName>
    </submittedName>
</protein>
<dbReference type="Gene3D" id="3.40.50.280">
    <property type="entry name" value="Cobalamin-binding domain"/>
    <property type="match status" value="1"/>
</dbReference>
<dbReference type="GO" id="GO:0006355">
    <property type="term" value="P:regulation of DNA-templated transcription"/>
    <property type="evidence" value="ECO:0007669"/>
    <property type="project" value="InterPro"/>
</dbReference>
<dbReference type="InterPro" id="IPR003759">
    <property type="entry name" value="Cbl-bd_cap"/>
</dbReference>
<dbReference type="InterPro" id="IPR036724">
    <property type="entry name" value="Cobalamin-bd_sf"/>
</dbReference>
<dbReference type="PROSITE" id="PS51332">
    <property type="entry name" value="B12_BINDING"/>
    <property type="match status" value="1"/>
</dbReference>
<dbReference type="EMBL" id="JAEDAK010000005">
    <property type="protein sequence ID" value="MBH9577138.1"/>
    <property type="molecule type" value="Genomic_DNA"/>
</dbReference>
<dbReference type="Pfam" id="PF02607">
    <property type="entry name" value="B12-binding_2"/>
    <property type="match status" value="1"/>
</dbReference>
<dbReference type="Pfam" id="PF13411">
    <property type="entry name" value="MerR_1"/>
    <property type="match status" value="1"/>
</dbReference>
<comment type="caution">
    <text evidence="3">The sequence shown here is derived from an EMBL/GenBank/DDBJ whole genome shotgun (WGS) entry which is preliminary data.</text>
</comment>
<dbReference type="SUPFAM" id="SSF52242">
    <property type="entry name" value="Cobalamin (vitamin B12)-binding domain"/>
    <property type="match status" value="1"/>
</dbReference>
<accession>A0A931J3M4</accession>
<dbReference type="SUPFAM" id="SSF46955">
    <property type="entry name" value="Putative DNA-binding domain"/>
    <property type="match status" value="1"/>
</dbReference>
<feature type="domain" description="HTH merR-type" evidence="1">
    <location>
        <begin position="17"/>
        <end position="66"/>
    </location>
</feature>
<proteinExistence type="predicted"/>
<dbReference type="Proteomes" id="UP000613266">
    <property type="component" value="Unassembled WGS sequence"/>
</dbReference>
<dbReference type="CDD" id="cd02065">
    <property type="entry name" value="B12-binding_like"/>
    <property type="match status" value="1"/>
</dbReference>
<dbReference type="GO" id="GO:0003677">
    <property type="term" value="F:DNA binding"/>
    <property type="evidence" value="ECO:0007669"/>
    <property type="project" value="InterPro"/>
</dbReference>
<gene>
    <name evidence="3" type="ORF">I7X39_09480</name>
</gene>
<feature type="domain" description="B12-binding" evidence="2">
    <location>
        <begin position="188"/>
        <end position="316"/>
    </location>
</feature>
<dbReference type="Pfam" id="PF02310">
    <property type="entry name" value="B12-binding"/>
    <property type="match status" value="1"/>
</dbReference>
<name>A0A931J3M4_9BURK</name>
<dbReference type="RefSeq" id="WP_198110911.1">
    <property type="nucleotide sequence ID" value="NZ_JAEDAK010000005.1"/>
</dbReference>
<dbReference type="Gene3D" id="1.10.1240.10">
    <property type="entry name" value="Methionine synthase domain"/>
    <property type="match status" value="1"/>
</dbReference>
<evidence type="ECO:0000313" key="4">
    <source>
        <dbReference type="Proteomes" id="UP000613266"/>
    </source>
</evidence>